<comment type="caution">
    <text evidence="2">The sequence shown here is derived from an EMBL/GenBank/DDBJ whole genome shotgun (WGS) entry which is preliminary data.</text>
</comment>
<evidence type="ECO:0000259" key="1">
    <source>
        <dbReference type="Pfam" id="PF08818"/>
    </source>
</evidence>
<dbReference type="Gene3D" id="3.90.1150.200">
    <property type="match status" value="1"/>
</dbReference>
<dbReference type="STRING" id="48936.NJ75_01168"/>
<accession>A0A0B8ZPX1</accession>
<keyword evidence="3" id="KW-1185">Reference proteome</keyword>
<organism evidence="2 3">
    <name type="scientific">Novosphingobium subterraneum</name>
    <dbReference type="NCBI Taxonomy" id="48936"/>
    <lineage>
        <taxon>Bacteria</taxon>
        <taxon>Pseudomonadati</taxon>
        <taxon>Pseudomonadota</taxon>
        <taxon>Alphaproteobacteria</taxon>
        <taxon>Sphingomonadales</taxon>
        <taxon>Sphingomonadaceae</taxon>
        <taxon>Novosphingobium</taxon>
    </lineage>
</organism>
<sequence>MPTTDPRIDQHIANAGAFARPVLEHFRALVHREVPECVEAIKWGMPHFTLGGKNLAGMAAFKAHVSIFFHNDEVAGGTGPFRRIASLENFPDEATVVERLNSAVARLSAPKAKLPRASPKPVPELPEPFSAALAVAGQAERFAAMPPGQRREYIEWIVEAKTEPTRDKRIAQAVEWIGEGKSRNWKYQNC</sequence>
<protein>
    <recommendedName>
        <fullName evidence="1">YdhG-like domain-containing protein</fullName>
    </recommendedName>
</protein>
<dbReference type="SUPFAM" id="SSF159888">
    <property type="entry name" value="YdhG-like"/>
    <property type="match status" value="1"/>
</dbReference>
<dbReference type="Pfam" id="PF08818">
    <property type="entry name" value="DUF1801"/>
    <property type="match status" value="1"/>
</dbReference>
<dbReference type="AlphaFoldDB" id="A0A0B8ZPX1"/>
<proteinExistence type="predicted"/>
<reference evidence="2 3" key="1">
    <citation type="submission" date="2014-10" db="EMBL/GenBank/DDBJ databases">
        <title>Draft genome sequence of Novosphingobium subterraneum DSM 12447.</title>
        <authorList>
            <person name="Gan H.M."/>
            <person name="Gan H.Y."/>
            <person name="Savka M.A."/>
        </authorList>
    </citation>
    <scope>NUCLEOTIDE SEQUENCE [LARGE SCALE GENOMIC DNA]</scope>
    <source>
        <strain evidence="2 3">DSM 12447</strain>
    </source>
</reference>
<evidence type="ECO:0000313" key="3">
    <source>
        <dbReference type="Proteomes" id="UP000031338"/>
    </source>
</evidence>
<gene>
    <name evidence="2" type="ORF">NJ75_01168</name>
</gene>
<dbReference type="PATRIC" id="fig|48936.3.peg.1176"/>
<dbReference type="EMBL" id="JRVC01000004">
    <property type="protein sequence ID" value="KHS48495.1"/>
    <property type="molecule type" value="Genomic_DNA"/>
</dbReference>
<name>A0A0B8ZPX1_9SPHN</name>
<dbReference type="RefSeq" id="WP_039332274.1">
    <property type="nucleotide sequence ID" value="NZ_JRVC01000004.1"/>
</dbReference>
<dbReference type="Pfam" id="PF13376">
    <property type="entry name" value="OmdA"/>
    <property type="match status" value="1"/>
</dbReference>
<evidence type="ECO:0000313" key="2">
    <source>
        <dbReference type="EMBL" id="KHS48495.1"/>
    </source>
</evidence>
<dbReference type="InterPro" id="IPR014922">
    <property type="entry name" value="YdhG-like"/>
</dbReference>
<dbReference type="Proteomes" id="UP000031338">
    <property type="component" value="Unassembled WGS sequence"/>
</dbReference>
<feature type="domain" description="YdhG-like" evidence="1">
    <location>
        <begin position="20"/>
        <end position="71"/>
    </location>
</feature>